<dbReference type="Pfam" id="PF07715">
    <property type="entry name" value="Plug"/>
    <property type="match status" value="1"/>
</dbReference>
<feature type="chain" id="PRO_5003859082" evidence="15">
    <location>
        <begin position="27"/>
        <end position="771"/>
    </location>
</feature>
<evidence type="ECO:0000256" key="5">
    <source>
        <dbReference type="ARBA" id="ARBA00022692"/>
    </source>
</evidence>
<dbReference type="InterPro" id="IPR036942">
    <property type="entry name" value="Beta-barrel_TonB_sf"/>
</dbReference>
<dbReference type="InterPro" id="IPR037066">
    <property type="entry name" value="Plug_dom_sf"/>
</dbReference>
<keyword evidence="18" id="KW-0675">Receptor</keyword>
<feature type="domain" description="TonB-dependent receptor-like beta-barrel" evidence="16">
    <location>
        <begin position="296"/>
        <end position="741"/>
    </location>
</feature>
<accession>K2JBA8</accession>
<keyword evidence="6 15" id="KW-0732">Signal</keyword>
<dbReference type="Proteomes" id="UP000006755">
    <property type="component" value="Unassembled WGS sequence"/>
</dbReference>
<dbReference type="GO" id="GO:0015344">
    <property type="term" value="F:siderophore uptake transmembrane transporter activity"/>
    <property type="evidence" value="ECO:0007669"/>
    <property type="project" value="TreeGrafter"/>
</dbReference>
<keyword evidence="9 14" id="KW-0798">TonB box</keyword>
<dbReference type="STRING" id="745411.B3C1_18027"/>
<dbReference type="PATRIC" id="fig|745411.4.peg.3544"/>
<feature type="short sequence motif" description="TonB C-terminal box" evidence="13">
    <location>
        <begin position="754"/>
        <end position="771"/>
    </location>
</feature>
<evidence type="ECO:0000256" key="12">
    <source>
        <dbReference type="PROSITE-ProRule" id="PRU01360"/>
    </source>
</evidence>
<evidence type="ECO:0000256" key="13">
    <source>
        <dbReference type="PROSITE-ProRule" id="PRU10144"/>
    </source>
</evidence>
<evidence type="ECO:0000256" key="9">
    <source>
        <dbReference type="ARBA" id="ARBA00023077"/>
    </source>
</evidence>
<dbReference type="RefSeq" id="WP_008486602.1">
    <property type="nucleotide sequence ID" value="NZ_AMRI01000036.1"/>
</dbReference>
<protein>
    <submittedName>
        <fullName evidence="18">TonB-dependent receptor</fullName>
    </submittedName>
</protein>
<comment type="subcellular location">
    <subcellularLocation>
        <location evidence="1 12">Cell outer membrane</location>
        <topology evidence="1 12">Multi-pass membrane protein</topology>
    </subcellularLocation>
</comment>
<evidence type="ECO:0000313" key="18">
    <source>
        <dbReference type="EMBL" id="EKE67869.1"/>
    </source>
</evidence>
<keyword evidence="8" id="KW-0406">Ion transport</keyword>
<dbReference type="PANTHER" id="PTHR32552">
    <property type="entry name" value="FERRICHROME IRON RECEPTOR-RELATED"/>
    <property type="match status" value="1"/>
</dbReference>
<keyword evidence="5 12" id="KW-0812">Transmembrane</keyword>
<proteinExistence type="inferred from homology"/>
<dbReference type="PROSITE" id="PS52016">
    <property type="entry name" value="TONB_DEPENDENT_REC_3"/>
    <property type="match status" value="1"/>
</dbReference>
<dbReference type="InterPro" id="IPR012910">
    <property type="entry name" value="Plug_dom"/>
</dbReference>
<evidence type="ECO:0000256" key="10">
    <source>
        <dbReference type="ARBA" id="ARBA00023136"/>
    </source>
</evidence>
<sequence length="771" mass="84426">MKNQSLLLPSLVASSIALALSGQAFAEESQPQDTEVISVIGARVAYANNSTDEDIKSFSAPLSSVNDLLDMMPGVNVSEGGAFGSDDWSTTITMRGFALSGSEQQLGVTIDGLPNGGSGYGGGSKANRYLLLEDTARVEVMQGTSDVGSPSLDALGGTFNYISANPNEQSGAVASVSGGDYDARKYYLRFDTGRFWNDTTTSYLSLADSSTKRWIGSGSNGDATDFHLAYKLVSELDWATITGRISYDDVDETNYNGISLAQYQENPRWDRLTWNWTGDPVEDQNFAEAWRTLRKNTFAYLRLDTRPSDSTRLVVTPYYHHMTGRGDWLPPYQVLVDGNGQAVLDADNNLQTFTRFDANGAPLLDPSQCASNDCTLASSYRHTHYGKERYGLTGRLTWDITDNNSLTAGLWTERQDRDEYRDWHSVLNPAVGPAYNHQAYWRQYDRTYVTDTLNYYVQDQWVLGDLTLNAGARKTQVDISRDDNFLGRETGSLSSDSDLLPMAGLVWALSPNWELFGGYAENFKAISDSILETDQDFGKLDAETAKNTDLGLRYLGQDLQVTAAFYHIKFDNRITFIEATAGSGIDYLGELDGQYVNVGGIKSKGFEGSLNWQVNDNWSLYGALTLNDSEYSDHSLVSAKDQQGQDTLVDLKGLELAGAPRTMAVAALSYHQGPYRGGLEAKYTDSYYGAYGNRLDGTSPVATNVDKIDAHTVLGLYAGYHLDFNGQGIKGLDLSFNISNLGDTNYLSGGSNGAYYIGVGRTVTANATLSF</sequence>
<feature type="domain" description="TonB-dependent receptor plug" evidence="17">
    <location>
        <begin position="51"/>
        <end position="157"/>
    </location>
</feature>
<dbReference type="OrthoDB" id="15609at2"/>
<dbReference type="Pfam" id="PF00593">
    <property type="entry name" value="TonB_dep_Rec_b-barrel"/>
    <property type="match status" value="1"/>
</dbReference>
<organism evidence="18 19">
    <name type="scientific">Gallaecimonas xiamenensis 3-C-1</name>
    <dbReference type="NCBI Taxonomy" id="745411"/>
    <lineage>
        <taxon>Bacteria</taxon>
        <taxon>Pseudomonadati</taxon>
        <taxon>Pseudomonadota</taxon>
        <taxon>Gammaproteobacteria</taxon>
        <taxon>Enterobacterales</taxon>
        <taxon>Gallaecimonadaceae</taxon>
        <taxon>Gallaecimonas</taxon>
    </lineage>
</organism>
<dbReference type="PANTHER" id="PTHR32552:SF89">
    <property type="entry name" value="CATECHOLATE SIDEROPHORE RECEPTOR FIU"/>
    <property type="match status" value="1"/>
</dbReference>
<dbReference type="EMBL" id="AMRI01000036">
    <property type="protein sequence ID" value="EKE67869.1"/>
    <property type="molecule type" value="Genomic_DNA"/>
</dbReference>
<evidence type="ECO:0000256" key="8">
    <source>
        <dbReference type="ARBA" id="ARBA00023065"/>
    </source>
</evidence>
<keyword evidence="7" id="KW-0408">Iron</keyword>
<comment type="similarity">
    <text evidence="12 14">Belongs to the TonB-dependent receptor family.</text>
</comment>
<evidence type="ECO:0000256" key="6">
    <source>
        <dbReference type="ARBA" id="ARBA00022729"/>
    </source>
</evidence>
<dbReference type="Gene3D" id="2.40.170.20">
    <property type="entry name" value="TonB-dependent receptor, beta-barrel domain"/>
    <property type="match status" value="1"/>
</dbReference>
<evidence type="ECO:0000256" key="15">
    <source>
        <dbReference type="SAM" id="SignalP"/>
    </source>
</evidence>
<comment type="caution">
    <text evidence="18">The sequence shown here is derived from an EMBL/GenBank/DDBJ whole genome shotgun (WGS) entry which is preliminary data.</text>
</comment>
<evidence type="ECO:0000256" key="1">
    <source>
        <dbReference type="ARBA" id="ARBA00004571"/>
    </source>
</evidence>
<dbReference type="Gene3D" id="2.170.130.10">
    <property type="entry name" value="TonB-dependent receptor, plug domain"/>
    <property type="match status" value="1"/>
</dbReference>
<evidence type="ECO:0000259" key="16">
    <source>
        <dbReference type="Pfam" id="PF00593"/>
    </source>
</evidence>
<keyword evidence="4" id="KW-0410">Iron transport</keyword>
<evidence type="ECO:0000313" key="19">
    <source>
        <dbReference type="Proteomes" id="UP000006755"/>
    </source>
</evidence>
<dbReference type="PROSITE" id="PS01156">
    <property type="entry name" value="TONB_DEPENDENT_REC_2"/>
    <property type="match status" value="1"/>
</dbReference>
<name>K2JBA8_9GAMM</name>
<dbReference type="InterPro" id="IPR000531">
    <property type="entry name" value="Beta-barrel_TonB"/>
</dbReference>
<keyword evidence="11 12" id="KW-0998">Cell outer membrane</keyword>
<evidence type="ECO:0000256" key="4">
    <source>
        <dbReference type="ARBA" id="ARBA00022496"/>
    </source>
</evidence>
<dbReference type="AlphaFoldDB" id="K2JBA8"/>
<evidence type="ECO:0000256" key="7">
    <source>
        <dbReference type="ARBA" id="ARBA00023004"/>
    </source>
</evidence>
<reference evidence="18 19" key="1">
    <citation type="journal article" date="2012" name="J. Bacteriol.">
        <title>Genome Sequence of Gallaecimonas xiamenensis Type Strain 3-C-1.</title>
        <authorList>
            <person name="Lai Q."/>
            <person name="Wang L."/>
            <person name="Wang W."/>
            <person name="Shao Z."/>
        </authorList>
    </citation>
    <scope>NUCLEOTIDE SEQUENCE [LARGE SCALE GENOMIC DNA]</scope>
    <source>
        <strain evidence="18 19">3-C-1</strain>
    </source>
</reference>
<feature type="signal peptide" evidence="15">
    <location>
        <begin position="1"/>
        <end position="26"/>
    </location>
</feature>
<dbReference type="InterPro" id="IPR039426">
    <property type="entry name" value="TonB-dep_rcpt-like"/>
</dbReference>
<dbReference type="InterPro" id="IPR010917">
    <property type="entry name" value="TonB_rcpt_CS"/>
</dbReference>
<dbReference type="GO" id="GO:0009279">
    <property type="term" value="C:cell outer membrane"/>
    <property type="evidence" value="ECO:0007669"/>
    <property type="project" value="UniProtKB-SubCell"/>
</dbReference>
<dbReference type="eggNOG" id="COG4772">
    <property type="taxonomic scope" value="Bacteria"/>
</dbReference>
<evidence type="ECO:0000256" key="14">
    <source>
        <dbReference type="RuleBase" id="RU003357"/>
    </source>
</evidence>
<keyword evidence="19" id="KW-1185">Reference proteome</keyword>
<dbReference type="SUPFAM" id="SSF56935">
    <property type="entry name" value="Porins"/>
    <property type="match status" value="1"/>
</dbReference>
<evidence type="ECO:0000259" key="17">
    <source>
        <dbReference type="Pfam" id="PF07715"/>
    </source>
</evidence>
<evidence type="ECO:0000256" key="3">
    <source>
        <dbReference type="ARBA" id="ARBA00022452"/>
    </source>
</evidence>
<keyword evidence="10 12" id="KW-0472">Membrane</keyword>
<evidence type="ECO:0000256" key="2">
    <source>
        <dbReference type="ARBA" id="ARBA00022448"/>
    </source>
</evidence>
<evidence type="ECO:0000256" key="11">
    <source>
        <dbReference type="ARBA" id="ARBA00023237"/>
    </source>
</evidence>
<keyword evidence="2 12" id="KW-0813">Transport</keyword>
<dbReference type="CDD" id="cd01347">
    <property type="entry name" value="ligand_gated_channel"/>
    <property type="match status" value="1"/>
</dbReference>
<gene>
    <name evidence="18" type="ORF">B3C1_18027</name>
</gene>
<keyword evidence="3 12" id="KW-1134">Transmembrane beta strand</keyword>